<dbReference type="Proteomes" id="UP001055439">
    <property type="component" value="Chromosome 8"/>
</dbReference>
<accession>A0A9E7H2I8</accession>
<protein>
    <submittedName>
        <fullName evidence="2">Uncharacterized protein</fullName>
    </submittedName>
</protein>
<evidence type="ECO:0000313" key="3">
    <source>
        <dbReference type="Proteomes" id="UP001055439"/>
    </source>
</evidence>
<feature type="compositionally biased region" description="Basic and acidic residues" evidence="1">
    <location>
        <begin position="11"/>
        <end position="20"/>
    </location>
</feature>
<sequence length="84" mass="8991">MRSMGAWPADYGRDGGRGEGRVGNAPEEGGDGPPSRCLHSIARWLRNPGRTPRSDNLGSARDPRQAGETDPRASLPPRDVITVV</sequence>
<dbReference type="EMBL" id="CP097510">
    <property type="protein sequence ID" value="URE25515.1"/>
    <property type="molecule type" value="Genomic_DNA"/>
</dbReference>
<evidence type="ECO:0000256" key="1">
    <source>
        <dbReference type="SAM" id="MobiDB-lite"/>
    </source>
</evidence>
<feature type="compositionally biased region" description="Basic and acidic residues" evidence="1">
    <location>
        <begin position="61"/>
        <end position="71"/>
    </location>
</feature>
<evidence type="ECO:0000313" key="2">
    <source>
        <dbReference type="EMBL" id="URE25515.1"/>
    </source>
</evidence>
<reference evidence="2" key="1">
    <citation type="submission" date="2022-05" db="EMBL/GenBank/DDBJ databases">
        <title>The Musa troglodytarum L. genome provides insights into the mechanism of non-climacteric behaviour and enrichment of carotenoids.</title>
        <authorList>
            <person name="Wang J."/>
        </authorList>
    </citation>
    <scope>NUCLEOTIDE SEQUENCE</scope>
    <source>
        <tissue evidence="2">Leaf</tissue>
    </source>
</reference>
<organism evidence="2 3">
    <name type="scientific">Musa troglodytarum</name>
    <name type="common">fe'i banana</name>
    <dbReference type="NCBI Taxonomy" id="320322"/>
    <lineage>
        <taxon>Eukaryota</taxon>
        <taxon>Viridiplantae</taxon>
        <taxon>Streptophyta</taxon>
        <taxon>Embryophyta</taxon>
        <taxon>Tracheophyta</taxon>
        <taxon>Spermatophyta</taxon>
        <taxon>Magnoliopsida</taxon>
        <taxon>Liliopsida</taxon>
        <taxon>Zingiberales</taxon>
        <taxon>Musaceae</taxon>
        <taxon>Musa</taxon>
    </lineage>
</organism>
<dbReference type="AlphaFoldDB" id="A0A9E7H2I8"/>
<dbReference type="OrthoDB" id="414463at2759"/>
<keyword evidence="3" id="KW-1185">Reference proteome</keyword>
<gene>
    <name evidence="2" type="ORF">MUK42_18227</name>
</gene>
<name>A0A9E7H2I8_9LILI</name>
<feature type="region of interest" description="Disordered" evidence="1">
    <location>
        <begin position="1"/>
        <end position="84"/>
    </location>
</feature>
<proteinExistence type="predicted"/>